<accession>A0A8J5XE30</accession>
<evidence type="ECO:0000313" key="3">
    <source>
        <dbReference type="EMBL" id="KAG8461055.1"/>
    </source>
</evidence>
<protein>
    <submittedName>
        <fullName evidence="3">Uncharacterized protein</fullName>
    </submittedName>
</protein>
<dbReference type="Proteomes" id="UP000751190">
    <property type="component" value="Unassembled WGS sequence"/>
</dbReference>
<comment type="caution">
    <text evidence="3">The sequence shown here is derived from an EMBL/GenBank/DDBJ whole genome shotgun (WGS) entry which is preliminary data.</text>
</comment>
<dbReference type="OrthoDB" id="10618004at2759"/>
<gene>
    <name evidence="3" type="ORF">KFE25_003624</name>
</gene>
<sequence>MARLGTNALTAYLLGATVARAGLSELWGGDSCLDVEIVRLLHSSLVSDVRRECLNALSAPAEQGGMDAGVGGIRGGGASAAARASLCPASCRRAVEALTSARCYADVSRSQALRPRAAASSVLALPGTWLGLYPSSGLELVRVAVEEPGARTDPADPEPTTGARRPAGAAEQRRLVATKLTGNAWMRAGRQTWEVGLAPGFGAGALAVGDGGLADGVAIEWCRMQSSEFAGAFSPRWDSCELHVLDADHITVRLASEHVHFVRAERRRIFDWARAEAPTRGVGGALRACGLDDDGSAWLDALDVGSRAVVVDQLLACAPLALLGAWRALARWPPGRRRALVQLGVPAYAFLLARRLRAVGAWGHVVWAWRAVMHGPRVRL</sequence>
<dbReference type="EMBL" id="JAGTXO010000028">
    <property type="protein sequence ID" value="KAG8461055.1"/>
    <property type="molecule type" value="Genomic_DNA"/>
</dbReference>
<feature type="chain" id="PRO_5035168720" evidence="2">
    <location>
        <begin position="25"/>
        <end position="380"/>
    </location>
</feature>
<feature type="region of interest" description="Disordered" evidence="1">
    <location>
        <begin position="148"/>
        <end position="170"/>
    </location>
</feature>
<proteinExistence type="predicted"/>
<evidence type="ECO:0000313" key="4">
    <source>
        <dbReference type="Proteomes" id="UP000751190"/>
    </source>
</evidence>
<keyword evidence="2" id="KW-0732">Signal</keyword>
<reference evidence="3" key="1">
    <citation type="submission" date="2021-05" db="EMBL/GenBank/DDBJ databases">
        <title>The genome of the haptophyte Pavlova lutheri (Diacronema luteri, Pavlovales) - a model for lipid biosynthesis in eukaryotic algae.</title>
        <authorList>
            <person name="Hulatt C.J."/>
            <person name="Posewitz M.C."/>
        </authorList>
    </citation>
    <scope>NUCLEOTIDE SEQUENCE</scope>
    <source>
        <strain evidence="3">NIVA-4/92</strain>
    </source>
</reference>
<evidence type="ECO:0000256" key="1">
    <source>
        <dbReference type="SAM" id="MobiDB-lite"/>
    </source>
</evidence>
<organism evidence="3 4">
    <name type="scientific">Diacronema lutheri</name>
    <name type="common">Unicellular marine alga</name>
    <name type="synonym">Monochrysis lutheri</name>
    <dbReference type="NCBI Taxonomy" id="2081491"/>
    <lineage>
        <taxon>Eukaryota</taxon>
        <taxon>Haptista</taxon>
        <taxon>Haptophyta</taxon>
        <taxon>Pavlovophyceae</taxon>
        <taxon>Pavlovales</taxon>
        <taxon>Pavlovaceae</taxon>
        <taxon>Diacronema</taxon>
    </lineage>
</organism>
<feature type="signal peptide" evidence="2">
    <location>
        <begin position="1"/>
        <end position="24"/>
    </location>
</feature>
<evidence type="ECO:0000256" key="2">
    <source>
        <dbReference type="SAM" id="SignalP"/>
    </source>
</evidence>
<keyword evidence="4" id="KW-1185">Reference proteome</keyword>
<dbReference type="AlphaFoldDB" id="A0A8J5XE30"/>
<name>A0A8J5XE30_DIALT</name>